<gene>
    <name evidence="5" type="ORF">GCM10022409_08650</name>
</gene>
<dbReference type="RefSeq" id="WP_345050736.1">
    <property type="nucleotide sequence ID" value="NZ_BAABDK010000008.1"/>
</dbReference>
<dbReference type="CDD" id="cd05233">
    <property type="entry name" value="SDR_c"/>
    <property type="match status" value="1"/>
</dbReference>
<dbReference type="Gene3D" id="3.40.50.720">
    <property type="entry name" value="NAD(P)-binding Rossmann-like Domain"/>
    <property type="match status" value="1"/>
</dbReference>
<name>A0ABP7TKL3_9BACT</name>
<dbReference type="SUPFAM" id="SSF51735">
    <property type="entry name" value="NAD(P)-binding Rossmann-fold domains"/>
    <property type="match status" value="1"/>
</dbReference>
<dbReference type="PANTHER" id="PTHR24321:SF8">
    <property type="entry name" value="ESTRADIOL 17-BETA-DEHYDROGENASE 8-RELATED"/>
    <property type="match status" value="1"/>
</dbReference>
<keyword evidence="3" id="KW-0520">NAD</keyword>
<protein>
    <submittedName>
        <fullName evidence="5">SDR family oxidoreductase</fullName>
    </submittedName>
</protein>
<reference evidence="6" key="1">
    <citation type="journal article" date="2019" name="Int. J. Syst. Evol. Microbiol.">
        <title>The Global Catalogue of Microorganisms (GCM) 10K type strain sequencing project: providing services to taxonomists for standard genome sequencing and annotation.</title>
        <authorList>
            <consortium name="The Broad Institute Genomics Platform"/>
            <consortium name="The Broad Institute Genome Sequencing Center for Infectious Disease"/>
            <person name="Wu L."/>
            <person name="Ma J."/>
        </authorList>
    </citation>
    <scope>NUCLEOTIDE SEQUENCE [LARGE SCALE GENOMIC DNA]</scope>
    <source>
        <strain evidence="6">JCM 17225</strain>
    </source>
</reference>
<keyword evidence="2" id="KW-0560">Oxidoreductase</keyword>
<dbReference type="Pfam" id="PF13561">
    <property type="entry name" value="adh_short_C2"/>
    <property type="match status" value="1"/>
</dbReference>
<dbReference type="InterPro" id="IPR036291">
    <property type="entry name" value="NAD(P)-bd_dom_sf"/>
</dbReference>
<keyword evidence="6" id="KW-1185">Reference proteome</keyword>
<evidence type="ECO:0000256" key="3">
    <source>
        <dbReference type="ARBA" id="ARBA00023027"/>
    </source>
</evidence>
<dbReference type="InterPro" id="IPR057326">
    <property type="entry name" value="KR_dom"/>
</dbReference>
<dbReference type="SMART" id="SM00822">
    <property type="entry name" value="PKS_KR"/>
    <property type="match status" value="1"/>
</dbReference>
<organism evidence="5 6">
    <name type="scientific">Hymenobacter glaciei</name>
    <dbReference type="NCBI Taxonomy" id="877209"/>
    <lineage>
        <taxon>Bacteria</taxon>
        <taxon>Pseudomonadati</taxon>
        <taxon>Bacteroidota</taxon>
        <taxon>Cytophagia</taxon>
        <taxon>Cytophagales</taxon>
        <taxon>Hymenobacteraceae</taxon>
        <taxon>Hymenobacter</taxon>
    </lineage>
</organism>
<evidence type="ECO:0000313" key="6">
    <source>
        <dbReference type="Proteomes" id="UP001501469"/>
    </source>
</evidence>
<dbReference type="Proteomes" id="UP001501469">
    <property type="component" value="Unassembled WGS sequence"/>
</dbReference>
<dbReference type="InterPro" id="IPR002347">
    <property type="entry name" value="SDR_fam"/>
</dbReference>
<comment type="caution">
    <text evidence="5">The sequence shown here is derived from an EMBL/GenBank/DDBJ whole genome shotgun (WGS) entry which is preliminary data.</text>
</comment>
<comment type="similarity">
    <text evidence="1">Belongs to the short-chain dehydrogenases/reductases (SDR) family.</text>
</comment>
<dbReference type="PRINTS" id="PR00080">
    <property type="entry name" value="SDRFAMILY"/>
</dbReference>
<accession>A0ABP7TKL3</accession>
<dbReference type="PRINTS" id="PR00081">
    <property type="entry name" value="GDHRDH"/>
</dbReference>
<dbReference type="EMBL" id="BAABDK010000008">
    <property type="protein sequence ID" value="GAA4026943.1"/>
    <property type="molecule type" value="Genomic_DNA"/>
</dbReference>
<evidence type="ECO:0000313" key="5">
    <source>
        <dbReference type="EMBL" id="GAA4026943.1"/>
    </source>
</evidence>
<evidence type="ECO:0000259" key="4">
    <source>
        <dbReference type="SMART" id="SM00822"/>
    </source>
</evidence>
<evidence type="ECO:0000256" key="2">
    <source>
        <dbReference type="ARBA" id="ARBA00023002"/>
    </source>
</evidence>
<feature type="domain" description="Ketoreductase" evidence="4">
    <location>
        <begin position="8"/>
        <end position="191"/>
    </location>
</feature>
<proteinExistence type="inferred from homology"/>
<dbReference type="PANTHER" id="PTHR24321">
    <property type="entry name" value="DEHYDROGENASES, SHORT CHAIN"/>
    <property type="match status" value="1"/>
</dbReference>
<sequence>MPLRFKGKVVLITGAASGIGLAVSKRFATEGARVVLADYSQANLDAAVPQVKAAGAPDVLASLCNVAVEAQVEATVAAALAQFGRLDVVVNNAGLMQFKALEELTGEDWLRILNVDLLGAFYFTKQAFLHMKPGGNIVNVASIHAVETSPLVAPYAAAKAAMLSLTRSSVLEGKPKGIRTNVVLPGAIDTPMLWENPNVKSGVEVIDKNDVGKPEDVAAIIAYLASDDAAFVQGAEVRVDGGRLGRL</sequence>
<evidence type="ECO:0000256" key="1">
    <source>
        <dbReference type="ARBA" id="ARBA00006484"/>
    </source>
</evidence>